<name>A0A836BXW5_9CHLO</name>
<proteinExistence type="predicted"/>
<dbReference type="OrthoDB" id="545748at2759"/>
<gene>
    <name evidence="1" type="ORF">HYH03_010023</name>
</gene>
<accession>A0A836BXW5</accession>
<dbReference type="AlphaFoldDB" id="A0A836BXW5"/>
<evidence type="ECO:0008006" key="3">
    <source>
        <dbReference type="Google" id="ProtNLM"/>
    </source>
</evidence>
<comment type="caution">
    <text evidence="1">The sequence shown here is derived from an EMBL/GenBank/DDBJ whole genome shotgun (WGS) entry which is preliminary data.</text>
</comment>
<organism evidence="1 2">
    <name type="scientific">Edaphochlamys debaryana</name>
    <dbReference type="NCBI Taxonomy" id="47281"/>
    <lineage>
        <taxon>Eukaryota</taxon>
        <taxon>Viridiplantae</taxon>
        <taxon>Chlorophyta</taxon>
        <taxon>core chlorophytes</taxon>
        <taxon>Chlorophyceae</taxon>
        <taxon>CS clade</taxon>
        <taxon>Chlamydomonadales</taxon>
        <taxon>Chlamydomonadales incertae sedis</taxon>
        <taxon>Edaphochlamys</taxon>
    </lineage>
</organism>
<keyword evidence="2" id="KW-1185">Reference proteome</keyword>
<reference evidence="1" key="1">
    <citation type="journal article" date="2020" name="bioRxiv">
        <title>Comparative genomics of Chlamydomonas.</title>
        <authorList>
            <person name="Craig R.J."/>
            <person name="Hasan A.R."/>
            <person name="Ness R.W."/>
            <person name="Keightley P.D."/>
        </authorList>
    </citation>
    <scope>NUCLEOTIDE SEQUENCE</scope>
    <source>
        <strain evidence="1">CCAP 11/70</strain>
    </source>
</reference>
<sequence>MAEPTSVSLAPQGELHLAPKVAIGIVDVAAVGARVLLALQPPAGWQVREVALEVKGLGDGSADGGVLRPVLSASSGPEGDPGPAAPALLVRNIYSPGAAEDSPQVSLLVVNADVPEGAQAELAAAMVELACSGGPGGGAQGEGQQQAVLLASAMLLTQLPSPAGLYQHLIHGAPPAVPLLPPLPLADAASAAAPSAAAQPLRVRDGLLAALLHVMAASGTPACCLLAPGHKPPSSTPLDLPGSAAACDALGAALSPALGLSYDPAACRAVRATHKWFVPEKTAGSDIMYL</sequence>
<dbReference type="EMBL" id="JAEHOE010000051">
    <property type="protein sequence ID" value="KAG2491653.1"/>
    <property type="molecule type" value="Genomic_DNA"/>
</dbReference>
<dbReference type="Proteomes" id="UP000612055">
    <property type="component" value="Unassembled WGS sequence"/>
</dbReference>
<evidence type="ECO:0000313" key="2">
    <source>
        <dbReference type="Proteomes" id="UP000612055"/>
    </source>
</evidence>
<evidence type="ECO:0000313" key="1">
    <source>
        <dbReference type="EMBL" id="KAG2491653.1"/>
    </source>
</evidence>
<protein>
    <recommendedName>
        <fullName evidence="3">Proteasome assembly chaperone 1</fullName>
    </recommendedName>
</protein>